<evidence type="ECO:0000313" key="9">
    <source>
        <dbReference type="EMBL" id="KAK7283170.1"/>
    </source>
</evidence>
<evidence type="ECO:0000259" key="8">
    <source>
        <dbReference type="PROSITE" id="PS51519"/>
    </source>
</evidence>
<dbReference type="GO" id="GO:0003677">
    <property type="term" value="F:DNA binding"/>
    <property type="evidence" value="ECO:0007669"/>
    <property type="project" value="UniProtKB-KW"/>
</dbReference>
<evidence type="ECO:0000256" key="4">
    <source>
        <dbReference type="ARBA" id="ARBA00023125"/>
    </source>
</evidence>
<keyword evidence="6" id="KW-0539">Nucleus</keyword>
<dbReference type="Pfam" id="PF02042">
    <property type="entry name" value="RWP-RK"/>
    <property type="match status" value="1"/>
</dbReference>
<evidence type="ECO:0000256" key="3">
    <source>
        <dbReference type="ARBA" id="ARBA00023054"/>
    </source>
</evidence>
<gene>
    <name evidence="9" type="ORF">RIF29_12526</name>
</gene>
<keyword evidence="2" id="KW-0805">Transcription regulation</keyword>
<dbReference type="GO" id="GO:0003700">
    <property type="term" value="F:DNA-binding transcription factor activity"/>
    <property type="evidence" value="ECO:0007669"/>
    <property type="project" value="InterPro"/>
</dbReference>
<accession>A0AAN9IN80</accession>
<dbReference type="PANTHER" id="PTHR46373">
    <property type="entry name" value="PROTEIN RKD4"/>
    <property type="match status" value="1"/>
</dbReference>
<evidence type="ECO:0000256" key="2">
    <source>
        <dbReference type="ARBA" id="ARBA00023015"/>
    </source>
</evidence>
<keyword evidence="10" id="KW-1185">Reference proteome</keyword>
<name>A0AAN9IN80_CROPI</name>
<dbReference type="EMBL" id="JAYWIO010000002">
    <property type="protein sequence ID" value="KAK7283170.1"/>
    <property type="molecule type" value="Genomic_DNA"/>
</dbReference>
<keyword evidence="5" id="KW-0804">Transcription</keyword>
<evidence type="ECO:0000256" key="7">
    <source>
        <dbReference type="SAM" id="MobiDB-lite"/>
    </source>
</evidence>
<dbReference type="PROSITE" id="PS51519">
    <property type="entry name" value="RWP_RK"/>
    <property type="match status" value="1"/>
</dbReference>
<evidence type="ECO:0000313" key="10">
    <source>
        <dbReference type="Proteomes" id="UP001372338"/>
    </source>
</evidence>
<dbReference type="AlphaFoldDB" id="A0AAN9IN80"/>
<keyword evidence="4" id="KW-0238">DNA-binding</keyword>
<comment type="function">
    <text evidence="1">Putative transcription factor.</text>
</comment>
<feature type="region of interest" description="Disordered" evidence="7">
    <location>
        <begin position="36"/>
        <end position="73"/>
    </location>
</feature>
<organism evidence="9 10">
    <name type="scientific">Crotalaria pallida</name>
    <name type="common">Smooth rattlebox</name>
    <name type="synonym">Crotalaria striata</name>
    <dbReference type="NCBI Taxonomy" id="3830"/>
    <lineage>
        <taxon>Eukaryota</taxon>
        <taxon>Viridiplantae</taxon>
        <taxon>Streptophyta</taxon>
        <taxon>Embryophyta</taxon>
        <taxon>Tracheophyta</taxon>
        <taxon>Spermatophyta</taxon>
        <taxon>Magnoliopsida</taxon>
        <taxon>eudicotyledons</taxon>
        <taxon>Gunneridae</taxon>
        <taxon>Pentapetalae</taxon>
        <taxon>rosids</taxon>
        <taxon>fabids</taxon>
        <taxon>Fabales</taxon>
        <taxon>Fabaceae</taxon>
        <taxon>Papilionoideae</taxon>
        <taxon>50 kb inversion clade</taxon>
        <taxon>genistoids sensu lato</taxon>
        <taxon>core genistoids</taxon>
        <taxon>Crotalarieae</taxon>
        <taxon>Crotalaria</taxon>
    </lineage>
</organism>
<proteinExistence type="predicted"/>
<dbReference type="PANTHER" id="PTHR46373:SF5">
    <property type="entry name" value="RWP-RK DOMAIN PROTEIN"/>
    <property type="match status" value="1"/>
</dbReference>
<sequence length="400" mass="44532">MDMDDPRFVLPFPDDPYDSPLHPSLFHFTNPTLSDLSNNNNNDNSNGLPPLPPQIDLTHGHGNALQDVNNTSILPPLPQSIQFGFGNNNNEPFQGVINNNSINNNNNQPFPGQMVQDHFMGNDYFSYVGVGGGGRNDFEAGSSSQVNAVGGQIQPPSNWNFGFGSQNFMTNMEVMPLAYWPEPPVPFTCTCCQVLREFIHTNGVTFNKLEIHGRLGVISHAIHHQNIRCGNVIINRGYAMMQDALSTYYDTICTGLDWAEDLDDYINLNPNTSGGQSDELEQEVENGRITKRNLVVQRERVANMHLSDLSDYFHLPIEEAARLLDLCPTAVKKVCRRGKLARWPHRKVKSIVKQITVLRKSSSSADARTKARNEAEISRLEGEMKKYCGGVAPTAITYPS</sequence>
<evidence type="ECO:0000256" key="6">
    <source>
        <dbReference type="ARBA" id="ARBA00023242"/>
    </source>
</evidence>
<feature type="compositionally biased region" description="Low complexity" evidence="7">
    <location>
        <begin position="36"/>
        <end position="48"/>
    </location>
</feature>
<reference evidence="9 10" key="1">
    <citation type="submission" date="2024-01" db="EMBL/GenBank/DDBJ databases">
        <title>The genomes of 5 underutilized Papilionoideae crops provide insights into root nodulation and disease resistanc.</title>
        <authorList>
            <person name="Yuan L."/>
        </authorList>
    </citation>
    <scope>NUCLEOTIDE SEQUENCE [LARGE SCALE GENOMIC DNA]</scope>
    <source>
        <strain evidence="9">ZHUSHIDOU_FW_LH</strain>
        <tissue evidence="9">Leaf</tissue>
    </source>
</reference>
<feature type="domain" description="RWP-RK" evidence="8">
    <location>
        <begin position="291"/>
        <end position="371"/>
    </location>
</feature>
<evidence type="ECO:0000256" key="1">
    <source>
        <dbReference type="ARBA" id="ARBA00004049"/>
    </source>
</evidence>
<dbReference type="InterPro" id="IPR003035">
    <property type="entry name" value="RWP-RK_dom"/>
</dbReference>
<protein>
    <recommendedName>
        <fullName evidence="8">RWP-RK domain-containing protein</fullName>
    </recommendedName>
</protein>
<comment type="caution">
    <text evidence="9">The sequence shown here is derived from an EMBL/GenBank/DDBJ whole genome shotgun (WGS) entry which is preliminary data.</text>
</comment>
<dbReference type="InterPro" id="IPR044607">
    <property type="entry name" value="RKD-like"/>
</dbReference>
<keyword evidence="3" id="KW-0175">Coiled coil</keyword>
<evidence type="ECO:0000256" key="5">
    <source>
        <dbReference type="ARBA" id="ARBA00023163"/>
    </source>
</evidence>
<dbReference type="Proteomes" id="UP001372338">
    <property type="component" value="Unassembled WGS sequence"/>
</dbReference>